<dbReference type="KEGG" id="eus:EUTSA_v10028182mg"/>
<sequence>MAGAESHSAYLETNLGTNIAILFHDGESITDFKERLCNSHREKCPQFGEISISGFKVERGGLFFHLSDDDFLGFAKAHEDLILHVELLRVKTKEKRQKEYQMRKKRKLEQRQKQIKPFKNRDESPLDMGNVNCAGALEEALPMEIANDTDANKNIAALEETPMEDANVRVANKDIAALEEALPMENANEIDANKNIAALEETPLKEN</sequence>
<dbReference type="AlphaFoldDB" id="V4LXY0"/>
<evidence type="ECO:0000313" key="1">
    <source>
        <dbReference type="EMBL" id="ESQ47387.1"/>
    </source>
</evidence>
<dbReference type="Proteomes" id="UP000030689">
    <property type="component" value="Unassembled WGS sequence"/>
</dbReference>
<reference evidence="1 2" key="1">
    <citation type="journal article" date="2013" name="Front. Plant Sci.">
        <title>The Reference Genome of the Halophytic Plant Eutrema salsugineum.</title>
        <authorList>
            <person name="Yang R."/>
            <person name="Jarvis D.E."/>
            <person name="Chen H."/>
            <person name="Beilstein M.A."/>
            <person name="Grimwood J."/>
            <person name="Jenkins J."/>
            <person name="Shu S."/>
            <person name="Prochnik S."/>
            <person name="Xin M."/>
            <person name="Ma C."/>
            <person name="Schmutz J."/>
            <person name="Wing R.A."/>
            <person name="Mitchell-Olds T."/>
            <person name="Schumaker K.S."/>
            <person name="Wang X."/>
        </authorList>
    </citation>
    <scope>NUCLEOTIDE SEQUENCE [LARGE SCALE GENOMIC DNA]</scope>
</reference>
<dbReference type="STRING" id="72664.V4LXY0"/>
<proteinExistence type="predicted"/>
<evidence type="ECO:0000313" key="2">
    <source>
        <dbReference type="Proteomes" id="UP000030689"/>
    </source>
</evidence>
<dbReference type="OMA" id="HEDLILH"/>
<protein>
    <submittedName>
        <fullName evidence="1">Uncharacterized protein</fullName>
    </submittedName>
</protein>
<keyword evidence="2" id="KW-1185">Reference proteome</keyword>
<organism evidence="1 2">
    <name type="scientific">Eutrema salsugineum</name>
    <name type="common">Saltwater cress</name>
    <name type="synonym">Sisymbrium salsugineum</name>
    <dbReference type="NCBI Taxonomy" id="72664"/>
    <lineage>
        <taxon>Eukaryota</taxon>
        <taxon>Viridiplantae</taxon>
        <taxon>Streptophyta</taxon>
        <taxon>Embryophyta</taxon>
        <taxon>Tracheophyta</taxon>
        <taxon>Spermatophyta</taxon>
        <taxon>Magnoliopsida</taxon>
        <taxon>eudicotyledons</taxon>
        <taxon>Gunneridae</taxon>
        <taxon>Pentapetalae</taxon>
        <taxon>rosids</taxon>
        <taxon>malvids</taxon>
        <taxon>Brassicales</taxon>
        <taxon>Brassicaceae</taxon>
        <taxon>Eutremeae</taxon>
        <taxon>Eutrema</taxon>
    </lineage>
</organism>
<accession>V4LXY0</accession>
<dbReference type="Gramene" id="ESQ47387">
    <property type="protein sequence ID" value="ESQ47387"/>
    <property type="gene ID" value="EUTSA_v10028182mg"/>
</dbReference>
<dbReference type="OrthoDB" id="1093005at2759"/>
<name>V4LXY0_EUTSA</name>
<dbReference type="EMBL" id="KI517416">
    <property type="protein sequence ID" value="ESQ47387.1"/>
    <property type="molecule type" value="Genomic_DNA"/>
</dbReference>
<gene>
    <name evidence="1" type="ORF">EUTSA_v10028182mg</name>
</gene>
<feature type="non-terminal residue" evidence="1">
    <location>
        <position position="207"/>
    </location>
</feature>